<dbReference type="AlphaFoldDB" id="A0A075WJ72"/>
<accession>A0A075WJ72</accession>
<dbReference type="HOGENOM" id="CLU_149108_2_0_2"/>
<protein>
    <recommendedName>
        <fullName evidence="4">TIGR00304 family protein</fullName>
    </recommendedName>
</protein>
<keyword evidence="1" id="KW-0472">Membrane</keyword>
<keyword evidence="1" id="KW-0812">Transmembrane</keyword>
<reference evidence="2 3" key="1">
    <citation type="submission" date="2013-07" db="EMBL/GenBank/DDBJ databases">
        <title>Genome of Archaeoglobus fulgidus.</title>
        <authorList>
            <person name="Fiebig A."/>
            <person name="Birkeland N.-K."/>
        </authorList>
    </citation>
    <scope>NUCLEOTIDE SEQUENCE [LARGE SCALE GENOMIC DNA]</scope>
    <source>
        <strain evidence="2 3">DSM 8774</strain>
    </source>
</reference>
<proteinExistence type="predicted"/>
<sequence>MNPFKVMIGFAVVMLGLTLLALSSAENVEYGGVVIIGPFPIVFGSSPDIAVLMVFVALILILLPLLMRW</sequence>
<evidence type="ECO:0000256" key="1">
    <source>
        <dbReference type="SAM" id="Phobius"/>
    </source>
</evidence>
<dbReference type="EMBL" id="CP006577">
    <property type="protein sequence ID" value="AIG99289.1"/>
    <property type="molecule type" value="Genomic_DNA"/>
</dbReference>
<organism evidence="2 3">
    <name type="scientific">Archaeoglobus fulgidus DSM 8774</name>
    <dbReference type="NCBI Taxonomy" id="1344584"/>
    <lineage>
        <taxon>Archaea</taxon>
        <taxon>Methanobacteriati</taxon>
        <taxon>Methanobacteriota</taxon>
        <taxon>Archaeoglobi</taxon>
        <taxon>Archaeoglobales</taxon>
        <taxon>Archaeoglobaceae</taxon>
        <taxon>Archaeoglobus</taxon>
    </lineage>
</organism>
<keyword evidence="1" id="KW-1133">Transmembrane helix</keyword>
<evidence type="ECO:0008006" key="4">
    <source>
        <dbReference type="Google" id="ProtNLM"/>
    </source>
</evidence>
<dbReference type="Pfam" id="PF01998">
    <property type="entry name" value="DUF131"/>
    <property type="match status" value="1"/>
</dbReference>
<evidence type="ECO:0000313" key="3">
    <source>
        <dbReference type="Proteomes" id="UP000028501"/>
    </source>
</evidence>
<dbReference type="NCBIfam" id="TIGR00304">
    <property type="entry name" value="TIGR00304 family membrane protein"/>
    <property type="match status" value="1"/>
</dbReference>
<gene>
    <name evidence="2" type="ORF">AFULGI_00025770</name>
</gene>
<dbReference type="Proteomes" id="UP000028501">
    <property type="component" value="Chromosome"/>
</dbReference>
<dbReference type="KEGG" id="afg:AFULGI_00025770"/>
<name>A0A075WJ72_ARCFL</name>
<evidence type="ECO:0000313" key="2">
    <source>
        <dbReference type="EMBL" id="AIG99289.1"/>
    </source>
</evidence>
<feature type="transmembrane region" description="Helical" evidence="1">
    <location>
        <begin position="49"/>
        <end position="67"/>
    </location>
</feature>
<dbReference type="InterPro" id="IPR002849">
    <property type="entry name" value="DUF131"/>
</dbReference>